<dbReference type="AlphaFoldDB" id="A0A545V804"/>
<feature type="region of interest" description="Disordered" evidence="1">
    <location>
        <begin position="89"/>
        <end position="149"/>
    </location>
</feature>
<evidence type="ECO:0000313" key="3">
    <source>
        <dbReference type="Proteomes" id="UP000315783"/>
    </source>
</evidence>
<feature type="compositionally biased region" description="Polar residues" evidence="1">
    <location>
        <begin position="98"/>
        <end position="149"/>
    </location>
</feature>
<name>A0A545V804_9HYPO</name>
<dbReference type="Proteomes" id="UP000315783">
    <property type="component" value="Unassembled WGS sequence"/>
</dbReference>
<evidence type="ECO:0000256" key="1">
    <source>
        <dbReference type="SAM" id="MobiDB-lite"/>
    </source>
</evidence>
<accession>A0A545V804</accession>
<comment type="caution">
    <text evidence="2">The sequence shown here is derived from an EMBL/GenBank/DDBJ whole genome shotgun (WGS) entry which is preliminary data.</text>
</comment>
<dbReference type="STRING" id="43265.A0A545V804"/>
<evidence type="ECO:0000313" key="2">
    <source>
        <dbReference type="EMBL" id="TQV97815.1"/>
    </source>
</evidence>
<keyword evidence="3" id="KW-1185">Reference proteome</keyword>
<protein>
    <submittedName>
        <fullName evidence="2">Fungal transcriptional regulatory protein</fullName>
    </submittedName>
</protein>
<gene>
    <name evidence="2" type="ORF">IF1G_03558</name>
</gene>
<sequence>MVFLSTNAARRNQVATEASANTINSSERLLVVRDIVRVLDILRISWRALQQPASTTSYRIGNVHHNNLEATVGGPQFCPATVSFESIRERQPARANAPSGQASQSGKDVAPPSSTERPTQSASTNEVYPQNSTTGSNSGQYTSDFGNSTARPINDDLALSGNLEEVPDVTYTGQADLFADCDWYGMSLAEAGVEQLVGYEPSSLFLQGWKTFS</sequence>
<organism evidence="2 3">
    <name type="scientific">Cordyceps javanica</name>
    <dbReference type="NCBI Taxonomy" id="43265"/>
    <lineage>
        <taxon>Eukaryota</taxon>
        <taxon>Fungi</taxon>
        <taxon>Dikarya</taxon>
        <taxon>Ascomycota</taxon>
        <taxon>Pezizomycotina</taxon>
        <taxon>Sordariomycetes</taxon>
        <taxon>Hypocreomycetidae</taxon>
        <taxon>Hypocreales</taxon>
        <taxon>Cordycipitaceae</taxon>
        <taxon>Cordyceps</taxon>
    </lineage>
</organism>
<proteinExistence type="predicted"/>
<dbReference type="EMBL" id="SPUK01000004">
    <property type="protein sequence ID" value="TQV97815.1"/>
    <property type="molecule type" value="Genomic_DNA"/>
</dbReference>
<reference evidence="2 3" key="1">
    <citation type="journal article" date="2019" name="Appl. Microbiol. Biotechnol.">
        <title>Genome sequence of Isaria javanica and comparative genome analysis insights into family S53 peptidase evolution in fungal entomopathogens.</title>
        <authorList>
            <person name="Lin R."/>
            <person name="Zhang X."/>
            <person name="Xin B."/>
            <person name="Zou M."/>
            <person name="Gao Y."/>
            <person name="Qin F."/>
            <person name="Hu Q."/>
            <person name="Xie B."/>
            <person name="Cheng X."/>
        </authorList>
    </citation>
    <scope>NUCLEOTIDE SEQUENCE [LARGE SCALE GENOMIC DNA]</scope>
    <source>
        <strain evidence="2 3">IJ1G</strain>
    </source>
</reference>